<dbReference type="AlphaFoldDB" id="A0ABD3Q360"/>
<keyword evidence="3" id="KW-1185">Reference proteome</keyword>
<reference evidence="2 3" key="1">
    <citation type="journal article" date="2020" name="G3 (Bethesda)">
        <title>Improved Reference Genome for Cyclotella cryptica CCMP332, a Model for Cell Wall Morphogenesis, Salinity Adaptation, and Lipid Production in Diatoms (Bacillariophyta).</title>
        <authorList>
            <person name="Roberts W.R."/>
            <person name="Downey K.M."/>
            <person name="Ruck E.C."/>
            <person name="Traller J.C."/>
            <person name="Alverson A.J."/>
        </authorList>
    </citation>
    <scope>NUCLEOTIDE SEQUENCE [LARGE SCALE GENOMIC DNA]</scope>
    <source>
        <strain evidence="2 3">CCMP332</strain>
    </source>
</reference>
<name>A0ABD3Q360_9STRA</name>
<sequence length="200" mass="22480">MTRHFPLLYLISATSLCGSFPLHPSTSTKHNQLNQMQSRYNMECGETNNAIHREIQSAAKRMFSAGCLRVAPMLLVASTFLLDQNYAYAKDAPSNIYVEGFSSTLQQGSSSYKLVDSNAFKLLPREPRLTRPDKELRDLKDLQDSRLDVCADRGIFWEQCFMFGQSGGGIDENGNSSIGSSQLLWKDRLKQTGRSTIPTW</sequence>
<comment type="caution">
    <text evidence="2">The sequence shown here is derived from an EMBL/GenBank/DDBJ whole genome shotgun (WGS) entry which is preliminary data.</text>
</comment>
<accession>A0ABD3Q360</accession>
<feature type="chain" id="PRO_5044865245" evidence="1">
    <location>
        <begin position="20"/>
        <end position="200"/>
    </location>
</feature>
<evidence type="ECO:0000313" key="3">
    <source>
        <dbReference type="Proteomes" id="UP001516023"/>
    </source>
</evidence>
<keyword evidence="1" id="KW-0732">Signal</keyword>
<organism evidence="2 3">
    <name type="scientific">Cyclotella cryptica</name>
    <dbReference type="NCBI Taxonomy" id="29204"/>
    <lineage>
        <taxon>Eukaryota</taxon>
        <taxon>Sar</taxon>
        <taxon>Stramenopiles</taxon>
        <taxon>Ochrophyta</taxon>
        <taxon>Bacillariophyta</taxon>
        <taxon>Coscinodiscophyceae</taxon>
        <taxon>Thalassiosirophycidae</taxon>
        <taxon>Stephanodiscales</taxon>
        <taxon>Stephanodiscaceae</taxon>
        <taxon>Cyclotella</taxon>
    </lineage>
</organism>
<dbReference type="EMBL" id="JABMIG020000081">
    <property type="protein sequence ID" value="KAL3794407.1"/>
    <property type="molecule type" value="Genomic_DNA"/>
</dbReference>
<proteinExistence type="predicted"/>
<dbReference type="Proteomes" id="UP001516023">
    <property type="component" value="Unassembled WGS sequence"/>
</dbReference>
<protein>
    <submittedName>
        <fullName evidence="2">Uncharacterized protein</fullName>
    </submittedName>
</protein>
<evidence type="ECO:0000313" key="2">
    <source>
        <dbReference type="EMBL" id="KAL3794407.1"/>
    </source>
</evidence>
<evidence type="ECO:0000256" key="1">
    <source>
        <dbReference type="SAM" id="SignalP"/>
    </source>
</evidence>
<gene>
    <name evidence="2" type="ORF">HJC23_012944</name>
</gene>
<feature type="signal peptide" evidence="1">
    <location>
        <begin position="1"/>
        <end position="19"/>
    </location>
</feature>